<evidence type="ECO:0000259" key="2">
    <source>
        <dbReference type="Pfam" id="PF01464"/>
    </source>
</evidence>
<protein>
    <recommendedName>
        <fullName evidence="2">Transglycosylase SLT domain-containing protein</fullName>
    </recommendedName>
</protein>
<evidence type="ECO:0000313" key="4">
    <source>
        <dbReference type="Proteomes" id="UP000077857"/>
    </source>
</evidence>
<dbReference type="Pfam" id="PF01464">
    <property type="entry name" value="SLT"/>
    <property type="match status" value="1"/>
</dbReference>
<dbReference type="OrthoDB" id="5945995at2"/>
<dbReference type="SUPFAM" id="SSF53955">
    <property type="entry name" value="Lysozyme-like"/>
    <property type="match status" value="1"/>
</dbReference>
<feature type="chain" id="PRO_5008069071" description="Transglycosylase SLT domain-containing protein" evidence="1">
    <location>
        <begin position="18"/>
        <end position="183"/>
    </location>
</feature>
<dbReference type="RefSeq" id="WP_064040455.1">
    <property type="nucleotide sequence ID" value="NZ_LUUJ01000076.1"/>
</dbReference>
<evidence type="ECO:0000313" key="3">
    <source>
        <dbReference type="EMBL" id="OAI16271.1"/>
    </source>
</evidence>
<dbReference type="EMBL" id="LUUJ01000076">
    <property type="protein sequence ID" value="OAI16271.1"/>
    <property type="molecule type" value="Genomic_DNA"/>
</dbReference>
<accession>A0A177NEJ2</accession>
<reference evidence="3 4" key="1">
    <citation type="submission" date="2016-03" db="EMBL/GenBank/DDBJ databases">
        <authorList>
            <person name="Ploux O."/>
        </authorList>
    </citation>
    <scope>NUCLEOTIDE SEQUENCE [LARGE SCALE GENOMIC DNA]</scope>
    <source>
        <strain evidence="3 4">R-45378</strain>
    </source>
</reference>
<name>A0A177NEJ2_9GAMM</name>
<sequence length="183" mass="20303">MQKILLIFYLVSLSANAYSNALINSNWGKIAAEKGLDPFELYAVSLMESSKYSANNTIAPWPLAINAAGTAIIPRNRGDALNALARELEKGITSIDVGLMQINIKWNGHRVSDIRNLFDPEVNLRVGADILAEAIRSEPHDKTLGLGRYHAGYGNEPDRLARAYAYGRRISRIAKKLRQYFGD</sequence>
<feature type="domain" description="Transglycosylase SLT" evidence="2">
    <location>
        <begin position="26"/>
        <end position="166"/>
    </location>
</feature>
<comment type="caution">
    <text evidence="3">The sequence shown here is derived from an EMBL/GenBank/DDBJ whole genome shotgun (WGS) entry which is preliminary data.</text>
</comment>
<dbReference type="AlphaFoldDB" id="A0A177NEJ2"/>
<organism evidence="3 4">
    <name type="scientific">Methylomonas koyamae</name>
    <dbReference type="NCBI Taxonomy" id="702114"/>
    <lineage>
        <taxon>Bacteria</taxon>
        <taxon>Pseudomonadati</taxon>
        <taxon>Pseudomonadota</taxon>
        <taxon>Gammaproteobacteria</taxon>
        <taxon>Methylococcales</taxon>
        <taxon>Methylococcaceae</taxon>
        <taxon>Methylomonas</taxon>
    </lineage>
</organism>
<dbReference type="Proteomes" id="UP000077857">
    <property type="component" value="Unassembled WGS sequence"/>
</dbReference>
<dbReference type="InterPro" id="IPR008258">
    <property type="entry name" value="Transglycosylase_SLT_dom_1"/>
</dbReference>
<dbReference type="Gene3D" id="1.10.530.10">
    <property type="match status" value="1"/>
</dbReference>
<gene>
    <name evidence="3" type="ORF">A1507_11990</name>
</gene>
<feature type="signal peptide" evidence="1">
    <location>
        <begin position="1"/>
        <end position="17"/>
    </location>
</feature>
<evidence type="ECO:0000256" key="1">
    <source>
        <dbReference type="SAM" id="SignalP"/>
    </source>
</evidence>
<dbReference type="InterPro" id="IPR023346">
    <property type="entry name" value="Lysozyme-like_dom_sf"/>
</dbReference>
<keyword evidence="1" id="KW-0732">Signal</keyword>
<proteinExistence type="predicted"/>